<sequence length="290" mass="34447">MFPKRGPFKTLMKIDIIDFNDAVNLKHFGIEKISYQNQCWLFDLESFELNEEKEVTAWKPKPVGERRNNLKSLADYSDSDRNELIGSEYYLRNEFFDDIELILEAFHLYKLGNIVATFSQNTTVEITHFNYPRFRRIPQTGICQISVKDLPEIEKLFLKLKKIENKKILLNIERLKYDADNLHHSFINLVGILESLLTNNDTGELKFRFSLYVNHILRNSINSDIKIDFPTAKKLYDVRSSLVHKGESKKYSIELYLLLKDITREILVWHIENENYNVEKDFMEYVFEKK</sequence>
<dbReference type="EMBL" id="FPIY01000014">
    <property type="protein sequence ID" value="SFW69522.1"/>
    <property type="molecule type" value="Genomic_DNA"/>
</dbReference>
<gene>
    <name evidence="1" type="ORF">SAMN05660313_03479</name>
</gene>
<proteinExistence type="predicted"/>
<keyword evidence="2" id="KW-1185">Reference proteome</keyword>
<name>A0A1K1RB97_9FLAO</name>
<dbReference type="Proteomes" id="UP000183257">
    <property type="component" value="Unassembled WGS sequence"/>
</dbReference>
<reference evidence="2" key="1">
    <citation type="submission" date="2016-11" db="EMBL/GenBank/DDBJ databases">
        <authorList>
            <person name="Varghese N."/>
            <person name="Submissions S."/>
        </authorList>
    </citation>
    <scope>NUCLEOTIDE SEQUENCE [LARGE SCALE GENOMIC DNA]</scope>
    <source>
        <strain evidence="2">DSM 24786</strain>
    </source>
</reference>
<protein>
    <submittedName>
        <fullName evidence="1">Uncharacterized protein</fullName>
    </submittedName>
</protein>
<evidence type="ECO:0000313" key="1">
    <source>
        <dbReference type="EMBL" id="SFW69522.1"/>
    </source>
</evidence>
<dbReference type="AlphaFoldDB" id="A0A1K1RB97"/>
<organism evidence="1 2">
    <name type="scientific">Cellulophaga fucicola</name>
    <dbReference type="NCBI Taxonomy" id="76595"/>
    <lineage>
        <taxon>Bacteria</taxon>
        <taxon>Pseudomonadati</taxon>
        <taxon>Bacteroidota</taxon>
        <taxon>Flavobacteriia</taxon>
        <taxon>Flavobacteriales</taxon>
        <taxon>Flavobacteriaceae</taxon>
        <taxon>Cellulophaga</taxon>
    </lineage>
</organism>
<accession>A0A1K1RB97</accession>
<evidence type="ECO:0000313" key="2">
    <source>
        <dbReference type="Proteomes" id="UP000183257"/>
    </source>
</evidence>